<dbReference type="AlphaFoldDB" id="A0A166UFR7"/>
<proteinExistence type="predicted"/>
<dbReference type="Proteomes" id="UP000567387">
    <property type="component" value="Unassembled WGS sequence"/>
</dbReference>
<name>A0A166UFR7_ECOLX</name>
<dbReference type="RefSeq" id="WP_032145910.1">
    <property type="nucleotide sequence ID" value="NZ_AP025546.1"/>
</dbReference>
<protein>
    <submittedName>
        <fullName evidence="1">YlcG family protein</fullName>
    </submittedName>
</protein>
<evidence type="ECO:0000313" key="3">
    <source>
        <dbReference type="Proteomes" id="UP000524010"/>
    </source>
</evidence>
<evidence type="ECO:0000313" key="1">
    <source>
        <dbReference type="EMBL" id="EFA8786509.1"/>
    </source>
</evidence>
<accession>A0A166UFR7</accession>
<evidence type="ECO:0000313" key="4">
    <source>
        <dbReference type="Proteomes" id="UP000567387"/>
    </source>
</evidence>
<dbReference type="EMBL" id="AASCBU010000030">
    <property type="protein sequence ID" value="EFA8786509.1"/>
    <property type="molecule type" value="Genomic_DNA"/>
</dbReference>
<sequence>MMFESYMAERLRRRWVRLRLYRFPGSVLTDYRILKSYAKTLTGAGV</sequence>
<organism evidence="1 4">
    <name type="scientific">Escherichia coli</name>
    <dbReference type="NCBI Taxonomy" id="562"/>
    <lineage>
        <taxon>Bacteria</taxon>
        <taxon>Pseudomonadati</taxon>
        <taxon>Pseudomonadota</taxon>
        <taxon>Gammaproteobacteria</taxon>
        <taxon>Enterobacterales</taxon>
        <taxon>Enterobacteriaceae</taxon>
        <taxon>Escherichia</taxon>
    </lineage>
</organism>
<gene>
    <name evidence="2" type="ORF">BTB68_004428</name>
    <name evidence="1" type="ORF">C2R31_004438</name>
</gene>
<reference evidence="1 4" key="1">
    <citation type="submission" date="2018-08" db="EMBL/GenBank/DDBJ databases">
        <authorList>
            <consortium name="PulseNet: The National Subtyping Network for Foodborne Disease Surveillance"/>
            <person name="Tarr C.L."/>
            <person name="Trees E."/>
            <person name="Katz L.S."/>
            <person name="Carleton-Romer H.A."/>
            <person name="Stroika S."/>
            <person name="Kucerova Z."/>
            <person name="Roache K.F."/>
            <person name="Sabol A.L."/>
            <person name="Besser J."/>
            <person name="Gerner-Smidt P."/>
        </authorList>
    </citation>
    <scope>NUCLEOTIDE SEQUENCE [LARGE SCALE GENOMIC DNA]</scope>
    <source>
        <strain evidence="2 3">PNUSAE005278</strain>
        <strain evidence="1 4">PNUSAE011918</strain>
    </source>
</reference>
<dbReference type="InterPro" id="IPR049596">
    <property type="entry name" value="YlcG-like"/>
</dbReference>
<dbReference type="Proteomes" id="UP000524010">
    <property type="component" value="Unassembled WGS sequence"/>
</dbReference>
<evidence type="ECO:0000313" key="2">
    <source>
        <dbReference type="EMBL" id="EFF8956385.1"/>
    </source>
</evidence>
<dbReference type="EMBL" id="AASRHK010000068">
    <property type="protein sequence ID" value="EFF8956385.1"/>
    <property type="molecule type" value="Genomic_DNA"/>
</dbReference>
<dbReference type="NCBIfam" id="NF033498">
    <property type="entry name" value="YlcG_phage_expr"/>
    <property type="match status" value="1"/>
</dbReference>
<comment type="caution">
    <text evidence="1">The sequence shown here is derived from an EMBL/GenBank/DDBJ whole genome shotgun (WGS) entry which is preliminary data.</text>
</comment>